<reference evidence="1 2" key="1">
    <citation type="submission" date="2016-10" db="EMBL/GenBank/DDBJ databases">
        <authorList>
            <person name="de Groot N.N."/>
        </authorList>
    </citation>
    <scope>NUCLEOTIDE SEQUENCE [LARGE SCALE GENOMIC DNA]</scope>
    <source>
        <strain evidence="1 2">DSM 527</strain>
    </source>
</reference>
<dbReference type="RefSeq" id="WP_143011416.1">
    <property type="nucleotide sequence ID" value="NZ_FNBN01000002.1"/>
</dbReference>
<sequence>MKVEKSYKSAIIVCKCNPSFVPPVLNVVLGLSKLYENVKLICGDISKESEAFLFGECKNLSIENLRLQSRGGSKILAVYYFRKKVFQLVNETPHDLLWVATGDTAVGLGAKLKGYRFVMCLLELYDAVPVYNFLLKRLSRYAYKIVTAEYNRSAILRVRWKLKNTPDVLPNKPYFKPIEGAGINGSNGPLVQKVRDEISKGKKIVLYQGIITHYRRLDTIARATFEDDAKFVFLIVGKDFDYIDTLKGINPNIIHIPFIDAPLHLEITKLADIGIVVYDFIDLNNIYCAPNKIWEYAMFSKPMLCNDIPGLKYTVEHYRAGLCTDFNCVDAVKDTMGRIFSDYGAYASNAGTFYNSVDLDSIIKNIVR</sequence>
<dbReference type="EMBL" id="FNBN01000002">
    <property type="protein sequence ID" value="SDF65813.1"/>
    <property type="molecule type" value="Genomic_DNA"/>
</dbReference>
<dbReference type="STRING" id="104663.SAMN04488121_102574"/>
<dbReference type="AlphaFoldDB" id="A0A1G7MVL3"/>
<dbReference type="OrthoDB" id="9813214at2"/>
<protein>
    <submittedName>
        <fullName evidence="1">Uncharacterized protein</fullName>
    </submittedName>
</protein>
<dbReference type="SUPFAM" id="SSF53756">
    <property type="entry name" value="UDP-Glycosyltransferase/glycogen phosphorylase"/>
    <property type="match status" value="1"/>
</dbReference>
<dbReference type="Gene3D" id="3.40.50.2000">
    <property type="entry name" value="Glycogen Phosphorylase B"/>
    <property type="match status" value="1"/>
</dbReference>
<gene>
    <name evidence="1" type="ORF">SAMN04488121_102574</name>
</gene>
<evidence type="ECO:0000313" key="1">
    <source>
        <dbReference type="EMBL" id="SDF65813.1"/>
    </source>
</evidence>
<proteinExistence type="predicted"/>
<organism evidence="1 2">
    <name type="scientific">Chitinophaga filiformis</name>
    <name type="common">Myxococcus filiformis</name>
    <name type="synonym">Flexibacter filiformis</name>
    <dbReference type="NCBI Taxonomy" id="104663"/>
    <lineage>
        <taxon>Bacteria</taxon>
        <taxon>Pseudomonadati</taxon>
        <taxon>Bacteroidota</taxon>
        <taxon>Chitinophagia</taxon>
        <taxon>Chitinophagales</taxon>
        <taxon>Chitinophagaceae</taxon>
        <taxon>Chitinophaga</taxon>
    </lineage>
</organism>
<dbReference type="Proteomes" id="UP000199045">
    <property type="component" value="Unassembled WGS sequence"/>
</dbReference>
<evidence type="ECO:0000313" key="2">
    <source>
        <dbReference type="Proteomes" id="UP000199045"/>
    </source>
</evidence>
<accession>A0A1G7MVL3</accession>
<name>A0A1G7MVL3_CHIFI</name>